<reference evidence="1 2" key="1">
    <citation type="submission" date="2016-04" db="EMBL/GenBank/DDBJ databases">
        <title>Complete genome sequence of Fictibacillus phosphorivorans G25-29, a strain toxic to nematodes.</title>
        <authorList>
            <person name="Zheng Z."/>
        </authorList>
    </citation>
    <scope>NUCLEOTIDE SEQUENCE [LARGE SCALE GENOMIC DNA]</scope>
    <source>
        <strain evidence="1 2">G25-29</strain>
    </source>
</reference>
<protein>
    <recommendedName>
        <fullName evidence="3">YugN-like family protein</fullName>
    </recommendedName>
</protein>
<dbReference type="AlphaFoldDB" id="A0A160IPE5"/>
<dbReference type="SUPFAM" id="SSF160755">
    <property type="entry name" value="YugN-like"/>
    <property type="match status" value="1"/>
</dbReference>
<dbReference type="Gene3D" id="3.30.310.100">
    <property type="entry name" value="YugN-like"/>
    <property type="match status" value="1"/>
</dbReference>
<dbReference type="STRING" id="1221500.ABE65_016370"/>
<evidence type="ECO:0000313" key="1">
    <source>
        <dbReference type="EMBL" id="ANC78288.1"/>
    </source>
</evidence>
<dbReference type="EMBL" id="CP015378">
    <property type="protein sequence ID" value="ANC78288.1"/>
    <property type="molecule type" value="Genomic_DNA"/>
</dbReference>
<organism evidence="1 2">
    <name type="scientific">Fictibacillus phosphorivorans</name>
    <dbReference type="NCBI Taxonomy" id="1221500"/>
    <lineage>
        <taxon>Bacteria</taxon>
        <taxon>Bacillati</taxon>
        <taxon>Bacillota</taxon>
        <taxon>Bacilli</taxon>
        <taxon>Bacillales</taxon>
        <taxon>Fictibacillaceae</taxon>
        <taxon>Fictibacillus</taxon>
    </lineage>
</organism>
<dbReference type="InterPro" id="IPR036491">
    <property type="entry name" value="YugN-like_sf"/>
</dbReference>
<dbReference type="Pfam" id="PF08868">
    <property type="entry name" value="YugN"/>
    <property type="match status" value="1"/>
</dbReference>
<sequence>MKPIKSSIEKECCALNEAEEVLKGMGFSYGGNWDYDHGYFDYKLDDEVGYTFLRIPFQAIDGQLDKKDTTIQFGEPFLLAHKYQVGLDDNAETGNISGSFNQFSEPQDPDATVDQKWIGIAKELVKKTETALLN</sequence>
<accession>A0A160IPE5</accession>
<evidence type="ECO:0000313" key="2">
    <source>
        <dbReference type="Proteomes" id="UP000076623"/>
    </source>
</evidence>
<name>A0A160IPE5_9BACL</name>
<proteinExistence type="predicted"/>
<dbReference type="Proteomes" id="UP000076623">
    <property type="component" value="Chromosome"/>
</dbReference>
<evidence type="ECO:0008006" key="3">
    <source>
        <dbReference type="Google" id="ProtNLM"/>
    </source>
</evidence>
<keyword evidence="2" id="KW-1185">Reference proteome</keyword>
<gene>
    <name evidence="1" type="ORF">ABE65_016370</name>
</gene>
<dbReference type="KEGG" id="fpn:ABE65_016370"/>
<dbReference type="RefSeq" id="WP_066397171.1">
    <property type="nucleotide sequence ID" value="NZ_CP015378.1"/>
</dbReference>
<dbReference type="InterPro" id="IPR014967">
    <property type="entry name" value="Uncharacterised_YugN-like"/>
</dbReference>